<feature type="transmembrane region" description="Helical" evidence="5">
    <location>
        <begin position="6"/>
        <end position="24"/>
    </location>
</feature>
<dbReference type="RefSeq" id="WP_135995868.1">
    <property type="nucleotide sequence ID" value="NZ_CP071057.1"/>
</dbReference>
<dbReference type="AlphaFoldDB" id="A0A4S2H202"/>
<evidence type="ECO:0000256" key="5">
    <source>
        <dbReference type="SAM" id="Phobius"/>
    </source>
</evidence>
<evidence type="ECO:0000313" key="7">
    <source>
        <dbReference type="EMBL" id="TGY89328.1"/>
    </source>
</evidence>
<feature type="transmembrane region" description="Helical" evidence="5">
    <location>
        <begin position="106"/>
        <end position="122"/>
    </location>
</feature>
<dbReference type="EMBL" id="SRXW01000002">
    <property type="protein sequence ID" value="TGY89328.1"/>
    <property type="molecule type" value="Genomic_DNA"/>
</dbReference>
<dbReference type="Proteomes" id="UP000308054">
    <property type="component" value="Unassembled WGS sequence"/>
</dbReference>
<gene>
    <name evidence="7" type="ORF">E5163_09435</name>
</gene>
<evidence type="ECO:0000256" key="4">
    <source>
        <dbReference type="ARBA" id="ARBA00023136"/>
    </source>
</evidence>
<dbReference type="NCBIfam" id="TIGR00367">
    <property type="entry name" value="calcium/sodium antiporter"/>
    <property type="match status" value="1"/>
</dbReference>
<dbReference type="InterPro" id="IPR004837">
    <property type="entry name" value="NaCa_Exmemb"/>
</dbReference>
<dbReference type="Gene3D" id="6.10.280.80">
    <property type="entry name" value="NCX, peripheral helical region"/>
    <property type="match status" value="1"/>
</dbReference>
<feature type="transmembrane region" description="Helical" evidence="5">
    <location>
        <begin position="268"/>
        <end position="287"/>
    </location>
</feature>
<feature type="domain" description="Sodium/calcium exchanger membrane region" evidence="6">
    <location>
        <begin position="2"/>
        <end position="142"/>
    </location>
</feature>
<accession>A0A4S2H202</accession>
<feature type="transmembrane region" description="Helical" evidence="5">
    <location>
        <begin position="299"/>
        <end position="317"/>
    </location>
</feature>
<dbReference type="PANTHER" id="PTHR10846">
    <property type="entry name" value="SODIUM/POTASSIUM/CALCIUM EXCHANGER"/>
    <property type="match status" value="1"/>
</dbReference>
<evidence type="ECO:0000256" key="3">
    <source>
        <dbReference type="ARBA" id="ARBA00022989"/>
    </source>
</evidence>
<keyword evidence="8" id="KW-1185">Reference proteome</keyword>
<dbReference type="GO" id="GO:0008273">
    <property type="term" value="F:calcium, potassium:sodium antiporter activity"/>
    <property type="evidence" value="ECO:0007669"/>
    <property type="project" value="TreeGrafter"/>
</dbReference>
<comment type="subcellular location">
    <subcellularLocation>
        <location evidence="1">Membrane</location>
        <topology evidence="1">Multi-pass membrane protein</topology>
    </subcellularLocation>
</comment>
<reference evidence="7 8" key="1">
    <citation type="journal article" date="2017" name="Int. J. Syst. Evol. Microbiol.">
        <title>Marinicauda algicola sp. nov., isolated from a marine red alga Rhodosorus marinus.</title>
        <authorList>
            <person name="Jeong S.E."/>
            <person name="Jeon S.H."/>
            <person name="Chun B.H."/>
            <person name="Kim D.W."/>
            <person name="Jeon C.O."/>
        </authorList>
    </citation>
    <scope>NUCLEOTIDE SEQUENCE [LARGE SCALE GENOMIC DNA]</scope>
    <source>
        <strain evidence="7 8">JCM 31718</strain>
    </source>
</reference>
<dbReference type="Gene3D" id="1.20.1420.30">
    <property type="entry name" value="NCX, central ion-binding region"/>
    <property type="match status" value="1"/>
</dbReference>
<dbReference type="GO" id="GO:0005886">
    <property type="term" value="C:plasma membrane"/>
    <property type="evidence" value="ECO:0007669"/>
    <property type="project" value="TreeGrafter"/>
</dbReference>
<dbReference type="GO" id="GO:0005262">
    <property type="term" value="F:calcium channel activity"/>
    <property type="evidence" value="ECO:0007669"/>
    <property type="project" value="TreeGrafter"/>
</dbReference>
<evidence type="ECO:0000259" key="6">
    <source>
        <dbReference type="Pfam" id="PF01699"/>
    </source>
</evidence>
<organism evidence="7 8">
    <name type="scientific">Marinicauda algicola</name>
    <dbReference type="NCBI Taxonomy" id="2029849"/>
    <lineage>
        <taxon>Bacteria</taxon>
        <taxon>Pseudomonadati</taxon>
        <taxon>Pseudomonadota</taxon>
        <taxon>Alphaproteobacteria</taxon>
        <taxon>Maricaulales</taxon>
        <taxon>Maricaulaceae</taxon>
        <taxon>Marinicauda</taxon>
    </lineage>
</organism>
<proteinExistence type="predicted"/>
<keyword evidence="3 5" id="KW-1133">Transmembrane helix</keyword>
<dbReference type="PANTHER" id="PTHR10846:SF8">
    <property type="entry name" value="INNER MEMBRANE PROTEIN YRBG"/>
    <property type="match status" value="1"/>
</dbReference>
<evidence type="ECO:0000256" key="1">
    <source>
        <dbReference type="ARBA" id="ARBA00004141"/>
    </source>
</evidence>
<dbReference type="GO" id="GO:0006874">
    <property type="term" value="P:intracellular calcium ion homeostasis"/>
    <property type="evidence" value="ECO:0007669"/>
    <property type="project" value="TreeGrafter"/>
</dbReference>
<dbReference type="InterPro" id="IPR004481">
    <property type="entry name" value="K/Na/Ca-exchanger"/>
</dbReference>
<feature type="transmembrane region" description="Helical" evidence="5">
    <location>
        <begin position="237"/>
        <end position="262"/>
    </location>
</feature>
<name>A0A4S2H202_9PROT</name>
<feature type="domain" description="Sodium/calcium exchanger membrane region" evidence="6">
    <location>
        <begin position="172"/>
        <end position="313"/>
    </location>
</feature>
<sequence>MSYLYVLIGLVLLFVGGEILVRGATGLARRFGVSPLVIGAVIVGFGTSAPELITSVQAALSGSPGVAVGNVVGSNIANILLILGASAALAPVIVDPAAFRRDGTSLALAMLVMAGALAFLPMNRVTGAGLVLALFVYIGLTYWLDRRTRDAAAALHEREAGMVSPADGVALALVFTLGGLVLLLIGANRLVSGAVDIATALGVSEAVIGLTIVAVGTSLPELAASISAARKGEGDLAFGNIIGSNIFNGLGILGVAALVTPFEVPARLAGLDLLVMLAASGLLIAFATTGAKIDRREGGILLVLYAAYIAWLAWSGAV</sequence>
<protein>
    <submittedName>
        <fullName evidence="7">Calcium/sodium antiporter</fullName>
    </submittedName>
</protein>
<dbReference type="InterPro" id="IPR044880">
    <property type="entry name" value="NCX_ion-bd_dom_sf"/>
</dbReference>
<feature type="transmembrane region" description="Helical" evidence="5">
    <location>
        <begin position="76"/>
        <end position="94"/>
    </location>
</feature>
<comment type="caution">
    <text evidence="7">The sequence shown here is derived from an EMBL/GenBank/DDBJ whole genome shotgun (WGS) entry which is preliminary data.</text>
</comment>
<keyword evidence="2 5" id="KW-0812">Transmembrane</keyword>
<dbReference type="Pfam" id="PF01699">
    <property type="entry name" value="Na_Ca_ex"/>
    <property type="match status" value="2"/>
</dbReference>
<dbReference type="OrthoDB" id="9794225at2"/>
<evidence type="ECO:0000313" key="8">
    <source>
        <dbReference type="Proteomes" id="UP000308054"/>
    </source>
</evidence>
<feature type="transmembrane region" description="Helical" evidence="5">
    <location>
        <begin position="166"/>
        <end position="185"/>
    </location>
</feature>
<keyword evidence="4 5" id="KW-0472">Membrane</keyword>
<feature type="transmembrane region" description="Helical" evidence="5">
    <location>
        <begin position="128"/>
        <end position="145"/>
    </location>
</feature>
<feature type="transmembrane region" description="Helical" evidence="5">
    <location>
        <begin position="36"/>
        <end position="56"/>
    </location>
</feature>
<evidence type="ECO:0000256" key="2">
    <source>
        <dbReference type="ARBA" id="ARBA00022692"/>
    </source>
</evidence>